<keyword evidence="3 5" id="KW-0663">Pyridoxal phosphate</keyword>
<evidence type="ECO:0000256" key="7">
    <source>
        <dbReference type="PIRSR" id="PIRSR600821-52"/>
    </source>
</evidence>
<dbReference type="Proteomes" id="UP000199595">
    <property type="component" value="Unassembled WGS sequence"/>
</dbReference>
<organism evidence="9 10">
    <name type="scientific">Lutibacter oricola</name>
    <dbReference type="NCBI Taxonomy" id="762486"/>
    <lineage>
        <taxon>Bacteria</taxon>
        <taxon>Pseudomonadati</taxon>
        <taxon>Bacteroidota</taxon>
        <taxon>Flavobacteriia</taxon>
        <taxon>Flavobacteriales</taxon>
        <taxon>Flavobacteriaceae</taxon>
        <taxon>Lutibacter</taxon>
    </lineage>
</organism>
<accession>A0A1H3G5B1</accession>
<dbReference type="InterPro" id="IPR009006">
    <property type="entry name" value="Ala_racemase/Decarboxylase_C"/>
</dbReference>
<feature type="binding site" evidence="5 7">
    <location>
        <position position="312"/>
    </location>
    <ligand>
        <name>substrate</name>
    </ligand>
</feature>
<comment type="catalytic activity">
    <reaction evidence="1 5">
        <text>L-alanine = D-alanine</text>
        <dbReference type="Rhea" id="RHEA:20249"/>
        <dbReference type="ChEBI" id="CHEBI:57416"/>
        <dbReference type="ChEBI" id="CHEBI:57972"/>
        <dbReference type="EC" id="5.1.1.1"/>
    </reaction>
</comment>
<proteinExistence type="inferred from homology"/>
<reference evidence="9 10" key="1">
    <citation type="submission" date="2016-10" db="EMBL/GenBank/DDBJ databases">
        <authorList>
            <person name="de Groot N.N."/>
        </authorList>
    </citation>
    <scope>NUCLEOTIDE SEQUENCE [LARGE SCALE GENOMIC DNA]</scope>
    <source>
        <strain evidence="9 10">DSM 24956</strain>
    </source>
</reference>
<dbReference type="PANTHER" id="PTHR30511:SF0">
    <property type="entry name" value="ALANINE RACEMASE, CATABOLIC-RELATED"/>
    <property type="match status" value="1"/>
</dbReference>
<dbReference type="Gene3D" id="3.20.20.10">
    <property type="entry name" value="Alanine racemase"/>
    <property type="match status" value="1"/>
</dbReference>
<dbReference type="EMBL" id="FNNJ01000013">
    <property type="protein sequence ID" value="SDX98227.1"/>
    <property type="molecule type" value="Genomic_DNA"/>
</dbReference>
<comment type="pathway">
    <text evidence="5">Amino-acid biosynthesis; D-alanine biosynthesis; D-alanine from L-alanine: step 1/1.</text>
</comment>
<comment type="similarity">
    <text evidence="5">Belongs to the alanine racemase family.</text>
</comment>
<gene>
    <name evidence="9" type="ORF">SAMN05444411_11346</name>
</gene>
<keyword evidence="10" id="KW-1185">Reference proteome</keyword>
<evidence type="ECO:0000256" key="1">
    <source>
        <dbReference type="ARBA" id="ARBA00000316"/>
    </source>
</evidence>
<dbReference type="GO" id="GO:0030170">
    <property type="term" value="F:pyridoxal phosphate binding"/>
    <property type="evidence" value="ECO:0007669"/>
    <property type="project" value="UniProtKB-UniRule"/>
</dbReference>
<dbReference type="Pfam" id="PF01168">
    <property type="entry name" value="Ala_racemase_N"/>
    <property type="match status" value="1"/>
</dbReference>
<dbReference type="UniPathway" id="UPA00042">
    <property type="reaction ID" value="UER00497"/>
</dbReference>
<dbReference type="GO" id="GO:0005829">
    <property type="term" value="C:cytosol"/>
    <property type="evidence" value="ECO:0007669"/>
    <property type="project" value="TreeGrafter"/>
</dbReference>
<comment type="cofactor">
    <cofactor evidence="2 5 6">
        <name>pyridoxal 5'-phosphate</name>
        <dbReference type="ChEBI" id="CHEBI:597326"/>
    </cofactor>
</comment>
<sequence>MENNHVTKLEIDLEAVDSNLQFFKSKLKPSTKLLVVVKAFGYGISAALLSKHLAKKVDYFAVAYTNEGIALRNAGITTPILVLHPQQTNFQKIIEHNLEPNLYSKKVLNSFISIAKNNNLKNYPIHLKFNTGLNRLGFEFKNINTIAPLLNSNSIKVASIFSHIAASEDLNEKKFTLKQINRFNEISEKIVETLGYTPMKHILNTSGILNYSNEAQFDMVRLGIGLYGFGNDKKQTENLKNVLQVKSIISQIHTINKGDTVGYNRAFTANTTIKTATIPIGHADGISRQLGNGIGYIYINNQIAPIIGNVCMDMIMVNVTNINCNEGDEVIVYKNQQHIEDLASKSHTIPYEILTAISQRVQRVLKKC</sequence>
<dbReference type="HAMAP" id="MF_01201">
    <property type="entry name" value="Ala_racemase"/>
    <property type="match status" value="1"/>
</dbReference>
<comment type="function">
    <text evidence="5">Catalyzes the interconversion of L-alanine and D-alanine. May also act on other amino acids.</text>
</comment>
<keyword evidence="4 5" id="KW-0413">Isomerase</keyword>
<dbReference type="CDD" id="cd00430">
    <property type="entry name" value="PLPDE_III_AR"/>
    <property type="match status" value="1"/>
</dbReference>
<dbReference type="AlphaFoldDB" id="A0A1H3G5B1"/>
<evidence type="ECO:0000256" key="4">
    <source>
        <dbReference type="ARBA" id="ARBA00023235"/>
    </source>
</evidence>
<evidence type="ECO:0000256" key="3">
    <source>
        <dbReference type="ARBA" id="ARBA00022898"/>
    </source>
</evidence>
<evidence type="ECO:0000313" key="10">
    <source>
        <dbReference type="Proteomes" id="UP000199595"/>
    </source>
</evidence>
<dbReference type="Pfam" id="PF00842">
    <property type="entry name" value="Ala_racemase_C"/>
    <property type="match status" value="1"/>
</dbReference>
<evidence type="ECO:0000259" key="8">
    <source>
        <dbReference type="SMART" id="SM01005"/>
    </source>
</evidence>
<evidence type="ECO:0000256" key="6">
    <source>
        <dbReference type="PIRSR" id="PIRSR600821-50"/>
    </source>
</evidence>
<dbReference type="InterPro" id="IPR000821">
    <property type="entry name" value="Ala_racemase"/>
</dbReference>
<dbReference type="GO" id="GO:0008784">
    <property type="term" value="F:alanine racemase activity"/>
    <property type="evidence" value="ECO:0007669"/>
    <property type="project" value="UniProtKB-UniRule"/>
</dbReference>
<dbReference type="GO" id="GO:0030632">
    <property type="term" value="P:D-alanine biosynthetic process"/>
    <property type="evidence" value="ECO:0007669"/>
    <property type="project" value="UniProtKB-UniRule"/>
</dbReference>
<dbReference type="InterPro" id="IPR011079">
    <property type="entry name" value="Ala_racemase_C"/>
</dbReference>
<feature type="modified residue" description="N6-(pyridoxal phosphate)lysine" evidence="5 6">
    <location>
        <position position="38"/>
    </location>
</feature>
<dbReference type="SMART" id="SM01005">
    <property type="entry name" value="Ala_racemase_C"/>
    <property type="match status" value="1"/>
</dbReference>
<name>A0A1H3G5B1_9FLAO</name>
<dbReference type="FunFam" id="3.20.20.10:FF:000002">
    <property type="entry name" value="Alanine racemase"/>
    <property type="match status" value="1"/>
</dbReference>
<dbReference type="STRING" id="762486.SAMN05444411_11346"/>
<feature type="domain" description="Alanine racemase C-terminal" evidence="8">
    <location>
        <begin position="242"/>
        <end position="366"/>
    </location>
</feature>
<protein>
    <recommendedName>
        <fullName evidence="5">Alanine racemase</fullName>
        <ecNumber evidence="5">5.1.1.1</ecNumber>
    </recommendedName>
</protein>
<evidence type="ECO:0000256" key="2">
    <source>
        <dbReference type="ARBA" id="ARBA00001933"/>
    </source>
</evidence>
<evidence type="ECO:0000256" key="5">
    <source>
        <dbReference type="HAMAP-Rule" id="MF_01201"/>
    </source>
</evidence>
<dbReference type="InterPro" id="IPR001608">
    <property type="entry name" value="Ala_racemase_N"/>
</dbReference>
<dbReference type="PRINTS" id="PR00992">
    <property type="entry name" value="ALARACEMASE"/>
</dbReference>
<feature type="binding site" evidence="5 7">
    <location>
        <position position="135"/>
    </location>
    <ligand>
        <name>substrate</name>
    </ligand>
</feature>
<dbReference type="PANTHER" id="PTHR30511">
    <property type="entry name" value="ALANINE RACEMASE"/>
    <property type="match status" value="1"/>
</dbReference>
<feature type="active site" description="Proton acceptor; specific for D-alanine" evidence="5">
    <location>
        <position position="38"/>
    </location>
</feature>
<evidence type="ECO:0000313" key="9">
    <source>
        <dbReference type="EMBL" id="SDX98227.1"/>
    </source>
</evidence>
<feature type="active site" description="Proton acceptor; specific for L-alanine" evidence="5">
    <location>
        <position position="263"/>
    </location>
</feature>
<dbReference type="NCBIfam" id="TIGR00492">
    <property type="entry name" value="alr"/>
    <property type="match status" value="1"/>
</dbReference>
<dbReference type="InterPro" id="IPR029066">
    <property type="entry name" value="PLP-binding_barrel"/>
</dbReference>
<dbReference type="SUPFAM" id="SSF51419">
    <property type="entry name" value="PLP-binding barrel"/>
    <property type="match status" value="1"/>
</dbReference>
<dbReference type="RefSeq" id="WP_090126071.1">
    <property type="nucleotide sequence ID" value="NZ_FNNJ01000013.1"/>
</dbReference>
<dbReference type="SUPFAM" id="SSF50621">
    <property type="entry name" value="Alanine racemase C-terminal domain-like"/>
    <property type="match status" value="1"/>
</dbReference>
<dbReference type="Gene3D" id="2.40.37.10">
    <property type="entry name" value="Lyase, Ornithine Decarboxylase, Chain A, domain 1"/>
    <property type="match status" value="1"/>
</dbReference>
<dbReference type="OrthoDB" id="9801978at2"/>
<dbReference type="EC" id="5.1.1.1" evidence="5"/>